<accession>A0A1M5LR49</accession>
<organism evidence="1 2">
    <name type="scientific">Fodinibius roseus</name>
    <dbReference type="NCBI Taxonomy" id="1194090"/>
    <lineage>
        <taxon>Bacteria</taxon>
        <taxon>Pseudomonadati</taxon>
        <taxon>Balneolota</taxon>
        <taxon>Balneolia</taxon>
        <taxon>Balneolales</taxon>
        <taxon>Balneolaceae</taxon>
        <taxon>Fodinibius</taxon>
    </lineage>
</organism>
<evidence type="ECO:0008006" key="3">
    <source>
        <dbReference type="Google" id="ProtNLM"/>
    </source>
</evidence>
<name>A0A1M5LR49_9BACT</name>
<dbReference type="EMBL" id="FQUS01000044">
    <property type="protein sequence ID" value="SHG67485.1"/>
    <property type="molecule type" value="Genomic_DNA"/>
</dbReference>
<dbReference type="Proteomes" id="UP000184041">
    <property type="component" value="Unassembled WGS sequence"/>
</dbReference>
<dbReference type="OrthoDB" id="5500241at2"/>
<proteinExistence type="predicted"/>
<evidence type="ECO:0000313" key="2">
    <source>
        <dbReference type="Proteomes" id="UP000184041"/>
    </source>
</evidence>
<dbReference type="STRING" id="1194090.SAMN05443144_1444"/>
<dbReference type="RefSeq" id="WP_073068645.1">
    <property type="nucleotide sequence ID" value="NZ_FQUS01000044.1"/>
</dbReference>
<protein>
    <recommendedName>
        <fullName evidence="3">Phospholipase D-like domain-containing protein</fullName>
    </recommendedName>
</protein>
<dbReference type="Gene3D" id="3.30.870.10">
    <property type="entry name" value="Endonuclease Chain A"/>
    <property type="match status" value="1"/>
</dbReference>
<sequence length="280" mass="32714">MKIISPSKISGEIFTLIDEADQFVVLVSPYIKILGWHKFTNRLKNLLDRGTKLEIYVRDGQKNLDSINQLKEMGITPYLIPHLHSKLYFNEKSAISTSMNLLSSSDKNSLEIGHKSEYQKEYDEIVKYYKRYIRPHKKNISDFETTLEDELYSKLSAFHKLKIYSNFYSFDVLTENNKFSVQIMKDQNGRNTLQIQGILSRKEFEKRDFFHSEYNNLNNLGIDFIEGQDNNYDTVIGFSKCNIDSSRISNVLNLEKNLISDLITSFVQNIEAFKHDSRKS</sequence>
<gene>
    <name evidence="1" type="ORF">SAMN05443144_1444</name>
</gene>
<dbReference type="AlphaFoldDB" id="A0A1M5LR49"/>
<evidence type="ECO:0000313" key="1">
    <source>
        <dbReference type="EMBL" id="SHG67485.1"/>
    </source>
</evidence>
<dbReference type="SUPFAM" id="SSF56024">
    <property type="entry name" value="Phospholipase D/nuclease"/>
    <property type="match status" value="1"/>
</dbReference>
<keyword evidence="2" id="KW-1185">Reference proteome</keyword>
<reference evidence="1 2" key="1">
    <citation type="submission" date="2016-11" db="EMBL/GenBank/DDBJ databases">
        <authorList>
            <person name="Jaros S."/>
            <person name="Januszkiewicz K."/>
            <person name="Wedrychowicz H."/>
        </authorList>
    </citation>
    <scope>NUCLEOTIDE SEQUENCE [LARGE SCALE GENOMIC DNA]</scope>
    <source>
        <strain evidence="1 2">DSM 21986</strain>
    </source>
</reference>